<dbReference type="EMBL" id="CM042027">
    <property type="protein sequence ID" value="KAI3801337.1"/>
    <property type="molecule type" value="Genomic_DNA"/>
</dbReference>
<proteinExistence type="predicted"/>
<dbReference type="Proteomes" id="UP001056120">
    <property type="component" value="Linkage Group LG10"/>
</dbReference>
<accession>A0ACB9HZW4</accession>
<protein>
    <submittedName>
        <fullName evidence="1">Uncharacterized protein</fullName>
    </submittedName>
</protein>
<keyword evidence="2" id="KW-1185">Reference proteome</keyword>
<gene>
    <name evidence="1" type="ORF">L1987_29441</name>
</gene>
<comment type="caution">
    <text evidence="1">The sequence shown here is derived from an EMBL/GenBank/DDBJ whole genome shotgun (WGS) entry which is preliminary data.</text>
</comment>
<sequence length="305" mass="33876">MYQNYEEDDDDFDDLDLIAMQKFKSKCDICGLGINWYHRYYYKCSQSSCSYSLHKLCGELSITIQFPSHPIHTLLLKSSNSWSCHSCLVKHQDGIDRTNRNFETAEYPNLIHYPLPDESYNMLPHHCNYRVDVHCGFVPERITHEAHPNHLLLRADASSIQTTMACGACNEIIKGIDQGDVASTSNDAPESTLSSSSSSSGSSSGPSGNNGEPSTPIYTAPLTYEGPTGQSSSSCSSSVPLKVRAVSDLYANTRESEQDVNSLPDLQRGVYKLLNMKFGRLFDLPDHQHTLAFLAGTESDGLCYY</sequence>
<reference evidence="2" key="1">
    <citation type="journal article" date="2022" name="Mol. Ecol. Resour.">
        <title>The genomes of chicory, endive, great burdock and yacon provide insights into Asteraceae palaeo-polyploidization history and plant inulin production.</title>
        <authorList>
            <person name="Fan W."/>
            <person name="Wang S."/>
            <person name="Wang H."/>
            <person name="Wang A."/>
            <person name="Jiang F."/>
            <person name="Liu H."/>
            <person name="Zhao H."/>
            <person name="Xu D."/>
            <person name="Zhang Y."/>
        </authorList>
    </citation>
    <scope>NUCLEOTIDE SEQUENCE [LARGE SCALE GENOMIC DNA]</scope>
    <source>
        <strain evidence="2">cv. Yunnan</strain>
    </source>
</reference>
<evidence type="ECO:0000313" key="1">
    <source>
        <dbReference type="EMBL" id="KAI3801337.1"/>
    </source>
</evidence>
<evidence type="ECO:0000313" key="2">
    <source>
        <dbReference type="Proteomes" id="UP001056120"/>
    </source>
</evidence>
<reference evidence="1 2" key="2">
    <citation type="journal article" date="2022" name="Mol. Ecol. Resour.">
        <title>The genomes of chicory, endive, great burdock and yacon provide insights into Asteraceae paleo-polyploidization history and plant inulin production.</title>
        <authorList>
            <person name="Fan W."/>
            <person name="Wang S."/>
            <person name="Wang H."/>
            <person name="Wang A."/>
            <person name="Jiang F."/>
            <person name="Liu H."/>
            <person name="Zhao H."/>
            <person name="Xu D."/>
            <person name="Zhang Y."/>
        </authorList>
    </citation>
    <scope>NUCLEOTIDE SEQUENCE [LARGE SCALE GENOMIC DNA]</scope>
    <source>
        <strain evidence="2">cv. Yunnan</strain>
        <tissue evidence="1">Leaves</tissue>
    </source>
</reference>
<name>A0ACB9HZW4_9ASTR</name>
<organism evidence="1 2">
    <name type="scientific">Smallanthus sonchifolius</name>
    <dbReference type="NCBI Taxonomy" id="185202"/>
    <lineage>
        <taxon>Eukaryota</taxon>
        <taxon>Viridiplantae</taxon>
        <taxon>Streptophyta</taxon>
        <taxon>Embryophyta</taxon>
        <taxon>Tracheophyta</taxon>
        <taxon>Spermatophyta</taxon>
        <taxon>Magnoliopsida</taxon>
        <taxon>eudicotyledons</taxon>
        <taxon>Gunneridae</taxon>
        <taxon>Pentapetalae</taxon>
        <taxon>asterids</taxon>
        <taxon>campanulids</taxon>
        <taxon>Asterales</taxon>
        <taxon>Asteraceae</taxon>
        <taxon>Asteroideae</taxon>
        <taxon>Heliantheae alliance</taxon>
        <taxon>Millerieae</taxon>
        <taxon>Smallanthus</taxon>
    </lineage>
</organism>